<name>A0AA37GUC4_9PEZI</name>
<dbReference type="Proteomes" id="UP001055172">
    <property type="component" value="Unassembled WGS sequence"/>
</dbReference>
<evidence type="ECO:0000313" key="2">
    <source>
        <dbReference type="Proteomes" id="UP001055172"/>
    </source>
</evidence>
<comment type="caution">
    <text evidence="1">The sequence shown here is derived from an EMBL/GenBank/DDBJ whole genome shotgun (WGS) entry which is preliminary data.</text>
</comment>
<protein>
    <submittedName>
        <fullName evidence="1">Thiosulfate/3-mercaptopyruvate sulfurtransferase 1, mitochondrial</fullName>
    </submittedName>
</protein>
<dbReference type="EMBL" id="BPPX01000021">
    <property type="protein sequence ID" value="GJC86273.1"/>
    <property type="molecule type" value="Genomic_DNA"/>
</dbReference>
<evidence type="ECO:0000313" key="1">
    <source>
        <dbReference type="EMBL" id="GJC86273.1"/>
    </source>
</evidence>
<dbReference type="SUPFAM" id="SSF52821">
    <property type="entry name" value="Rhodanese/Cell cycle control phosphatase"/>
    <property type="match status" value="1"/>
</dbReference>
<accession>A0AA37GUC4</accession>
<dbReference type="AlphaFoldDB" id="A0AA37GUC4"/>
<keyword evidence="2" id="KW-1185">Reference proteome</keyword>
<gene>
    <name evidence="1" type="ORF">ColLi_09111</name>
</gene>
<reference evidence="1 2" key="1">
    <citation type="submission" date="2021-07" db="EMBL/GenBank/DDBJ databases">
        <title>Genome data of Colletotrichum spaethianum.</title>
        <authorList>
            <person name="Utami Y.D."/>
            <person name="Hiruma K."/>
        </authorList>
    </citation>
    <scope>NUCLEOTIDE SEQUENCE [LARGE SCALE GENOMIC DNA]</scope>
    <source>
        <strain evidence="1 2">MAFF 242679</strain>
    </source>
</reference>
<dbReference type="Gene3D" id="3.40.250.10">
    <property type="entry name" value="Rhodanese-like domain"/>
    <property type="match status" value="1"/>
</dbReference>
<dbReference type="InterPro" id="IPR036873">
    <property type="entry name" value="Rhodanese-like_dom_sf"/>
</dbReference>
<proteinExistence type="predicted"/>
<sequence>MLRFLALPNDGGTSIKLFRQQHIPKIRFFDLDKDIERRSPYPYMAISELNIRNKDTVVLYDSKDLWRQGLACRS</sequence>
<organism evidence="1 2">
    <name type="scientific">Colletotrichum liriopes</name>
    <dbReference type="NCBI Taxonomy" id="708192"/>
    <lineage>
        <taxon>Eukaryota</taxon>
        <taxon>Fungi</taxon>
        <taxon>Dikarya</taxon>
        <taxon>Ascomycota</taxon>
        <taxon>Pezizomycotina</taxon>
        <taxon>Sordariomycetes</taxon>
        <taxon>Hypocreomycetidae</taxon>
        <taxon>Glomerellales</taxon>
        <taxon>Glomerellaceae</taxon>
        <taxon>Colletotrichum</taxon>
        <taxon>Colletotrichum spaethianum species complex</taxon>
    </lineage>
</organism>